<sequence>MQSSELTLVSRILRYLRDRDQPAIGPLAADMKRWNERRNRVHSRSNEDSVVSDGQWAPDTVDYYSEISDGIIPAFPTCRSNASIPMASSQPTHVSLTPLDHLHRPNYIKICYWIPLLPSVQARDVYTFLGAGLRKTFHQMPWLGGKVHLQSPNTPGWRPGQREIRYEAWAAKGPVPRQLVFKQLDTELSYSDWKDEGFPSDAFPDQELLDVPVEGDMEAGCDIWAAQTSFIPGGLILTMSTCHAAIDGTGMVIAMKAWADCCRSAYDGLAGGAAFPPETYDRSLLDKLWEQEGAPVPADPDTWTKGLVGLEGPEESTDIDAQREGTRTPSTKKAVHKTFYLPASSLATLQKQCDESAQSGTALSISDIITALMWRGSVRARNRVAGDAMALRLQTSNTTFYNQAKLPIASVLDLSVPLSRLASAVRVGAARINSASLNDAYGLLRALPDYETVRPRFRRAQGADMLISNLLVFPVNDIAFGDTLFGNGGKAEALRCYLGRFNDYARCSLVLPRRPGGVEITMNLREDEMEGLEADEEWGRYCLAL</sequence>
<keyword evidence="1" id="KW-0808">Transferase</keyword>
<accession>A0A8H4R201</accession>
<dbReference type="PANTHER" id="PTHR31642:SF310">
    <property type="entry name" value="FATTY ALCOHOL:CAFFEOYL-COA ACYLTRANSFERASE"/>
    <property type="match status" value="1"/>
</dbReference>
<dbReference type="InterPro" id="IPR050317">
    <property type="entry name" value="Plant_Fungal_Acyltransferase"/>
</dbReference>
<dbReference type="InterPro" id="IPR054710">
    <property type="entry name" value="Tri101-like_N"/>
</dbReference>
<evidence type="ECO:0000256" key="1">
    <source>
        <dbReference type="ARBA" id="ARBA00022679"/>
    </source>
</evidence>
<dbReference type="Pfam" id="PF22664">
    <property type="entry name" value="TRI-like_N"/>
    <property type="match status" value="1"/>
</dbReference>
<name>A0A8H4R201_9HELO</name>
<dbReference type="GO" id="GO:0016747">
    <property type="term" value="F:acyltransferase activity, transferring groups other than amino-acyl groups"/>
    <property type="evidence" value="ECO:0007669"/>
    <property type="project" value="TreeGrafter"/>
</dbReference>
<evidence type="ECO:0000256" key="2">
    <source>
        <dbReference type="SAM" id="MobiDB-lite"/>
    </source>
</evidence>
<feature type="region of interest" description="Disordered" evidence="2">
    <location>
        <begin position="312"/>
        <end position="332"/>
    </location>
</feature>
<dbReference type="EMBL" id="JAAMPI010001900">
    <property type="protein sequence ID" value="KAF4621920.1"/>
    <property type="molecule type" value="Genomic_DNA"/>
</dbReference>
<dbReference type="PANTHER" id="PTHR31642">
    <property type="entry name" value="TRICHOTHECENE 3-O-ACETYLTRANSFERASE"/>
    <property type="match status" value="1"/>
</dbReference>
<gene>
    <name evidence="4" type="ORF">G7Y89_g14424</name>
</gene>
<dbReference type="Proteomes" id="UP000566819">
    <property type="component" value="Unassembled WGS sequence"/>
</dbReference>
<protein>
    <recommendedName>
        <fullName evidence="3">Trichothecene 3-O-acetyltransferase-like N-terminal domain-containing protein</fullName>
    </recommendedName>
</protein>
<evidence type="ECO:0000313" key="4">
    <source>
        <dbReference type="EMBL" id="KAF4621920.1"/>
    </source>
</evidence>
<reference evidence="4 5" key="1">
    <citation type="submission" date="2020-03" db="EMBL/GenBank/DDBJ databases">
        <title>Draft Genome Sequence of Cudoniella acicularis.</title>
        <authorList>
            <person name="Buettner E."/>
            <person name="Kellner H."/>
        </authorList>
    </citation>
    <scope>NUCLEOTIDE SEQUENCE [LARGE SCALE GENOMIC DNA]</scope>
    <source>
        <strain evidence="4 5">DSM 108380</strain>
    </source>
</reference>
<dbReference type="AlphaFoldDB" id="A0A8H4R201"/>
<evidence type="ECO:0000259" key="3">
    <source>
        <dbReference type="Pfam" id="PF22664"/>
    </source>
</evidence>
<organism evidence="4 5">
    <name type="scientific">Cudoniella acicularis</name>
    <dbReference type="NCBI Taxonomy" id="354080"/>
    <lineage>
        <taxon>Eukaryota</taxon>
        <taxon>Fungi</taxon>
        <taxon>Dikarya</taxon>
        <taxon>Ascomycota</taxon>
        <taxon>Pezizomycotina</taxon>
        <taxon>Leotiomycetes</taxon>
        <taxon>Helotiales</taxon>
        <taxon>Tricladiaceae</taxon>
        <taxon>Cudoniella</taxon>
    </lineage>
</organism>
<evidence type="ECO:0000313" key="5">
    <source>
        <dbReference type="Proteomes" id="UP000566819"/>
    </source>
</evidence>
<feature type="domain" description="Trichothecene 3-O-acetyltransferase-like N-terminal" evidence="3">
    <location>
        <begin position="107"/>
        <end position="262"/>
    </location>
</feature>
<keyword evidence="5" id="KW-1185">Reference proteome</keyword>
<dbReference type="InterPro" id="IPR023213">
    <property type="entry name" value="CAT-like_dom_sf"/>
</dbReference>
<comment type="caution">
    <text evidence="4">The sequence shown here is derived from an EMBL/GenBank/DDBJ whole genome shotgun (WGS) entry which is preliminary data.</text>
</comment>
<dbReference type="OrthoDB" id="429813at2759"/>
<dbReference type="Gene3D" id="3.30.559.10">
    <property type="entry name" value="Chloramphenicol acetyltransferase-like domain"/>
    <property type="match status" value="2"/>
</dbReference>
<proteinExistence type="predicted"/>